<comment type="similarity">
    <text evidence="2">Belongs to the ustYa family.</text>
</comment>
<dbReference type="EMBL" id="JAAMPI010001249">
    <property type="protein sequence ID" value="KAF4625988.1"/>
    <property type="molecule type" value="Genomic_DNA"/>
</dbReference>
<comment type="pathway">
    <text evidence="1">Mycotoxin biosynthesis.</text>
</comment>
<keyword evidence="3" id="KW-0812">Transmembrane</keyword>
<organism evidence="4 5">
    <name type="scientific">Cudoniella acicularis</name>
    <dbReference type="NCBI Taxonomy" id="354080"/>
    <lineage>
        <taxon>Eukaryota</taxon>
        <taxon>Fungi</taxon>
        <taxon>Dikarya</taxon>
        <taxon>Ascomycota</taxon>
        <taxon>Pezizomycotina</taxon>
        <taxon>Leotiomycetes</taxon>
        <taxon>Helotiales</taxon>
        <taxon>Tricladiaceae</taxon>
        <taxon>Cudoniella</taxon>
    </lineage>
</organism>
<feature type="transmembrane region" description="Helical" evidence="3">
    <location>
        <begin position="29"/>
        <end position="48"/>
    </location>
</feature>
<evidence type="ECO:0000256" key="2">
    <source>
        <dbReference type="ARBA" id="ARBA00035112"/>
    </source>
</evidence>
<evidence type="ECO:0000256" key="1">
    <source>
        <dbReference type="ARBA" id="ARBA00004685"/>
    </source>
</evidence>
<evidence type="ECO:0000256" key="3">
    <source>
        <dbReference type="SAM" id="Phobius"/>
    </source>
</evidence>
<keyword evidence="3" id="KW-1133">Transmembrane helix</keyword>
<dbReference type="OrthoDB" id="3687641at2759"/>
<evidence type="ECO:0000313" key="4">
    <source>
        <dbReference type="EMBL" id="KAF4625988.1"/>
    </source>
</evidence>
<protein>
    <recommendedName>
        <fullName evidence="6">Tat pathway signal sequence</fullName>
    </recommendedName>
</protein>
<name>A0A8H4RAK6_9HELO</name>
<keyword evidence="3" id="KW-0472">Membrane</keyword>
<evidence type="ECO:0000313" key="5">
    <source>
        <dbReference type="Proteomes" id="UP000566819"/>
    </source>
</evidence>
<dbReference type="AlphaFoldDB" id="A0A8H4RAK6"/>
<dbReference type="PANTHER" id="PTHR33365">
    <property type="entry name" value="YALI0B05434P"/>
    <property type="match status" value="1"/>
</dbReference>
<reference evidence="4 5" key="1">
    <citation type="submission" date="2020-03" db="EMBL/GenBank/DDBJ databases">
        <title>Draft Genome Sequence of Cudoniella acicularis.</title>
        <authorList>
            <person name="Buettner E."/>
            <person name="Kellner H."/>
        </authorList>
    </citation>
    <scope>NUCLEOTIDE SEQUENCE [LARGE SCALE GENOMIC DNA]</scope>
    <source>
        <strain evidence="4 5">DSM 108380</strain>
    </source>
</reference>
<gene>
    <name evidence="4" type="ORF">G7Y89_g12180</name>
</gene>
<comment type="caution">
    <text evidence="4">The sequence shown here is derived from an EMBL/GenBank/DDBJ whole genome shotgun (WGS) entry which is preliminary data.</text>
</comment>
<evidence type="ECO:0008006" key="6">
    <source>
        <dbReference type="Google" id="ProtNLM"/>
    </source>
</evidence>
<proteinExistence type="inferred from homology"/>
<dbReference type="Pfam" id="PF11807">
    <property type="entry name" value="UstYa"/>
    <property type="match status" value="1"/>
</dbReference>
<sequence length="275" mass="32319">MDKREPDEEFLLEHSSVWEPTTKRRLPLVLIYTLINIAFSLLVLTTWLRQRPSLQDPSLRLFSPANDDVQYLHQKFTRSRGEDKSPYQGWPNDDIDALWRAQYFDGLLTTVDEATAMKLPEETSRFNWPSREDEYILTLDVFHQMHCLDVVRMALYRDRYDKHFYNPDGSVDYCKWLHIDHCVDQVRQAIMCAADVSVVYFEWSDVVQGMRPRVDNSHTCRDYSKILQWAKERHVPAEQWHPSHRAVRVENGSFVIETGRNQALPGSEDGECNAI</sequence>
<dbReference type="PANTHER" id="PTHR33365:SF4">
    <property type="entry name" value="CYCLOCHLOROTINE BIOSYNTHESIS PROTEIN O"/>
    <property type="match status" value="1"/>
</dbReference>
<dbReference type="GO" id="GO:0043386">
    <property type="term" value="P:mycotoxin biosynthetic process"/>
    <property type="evidence" value="ECO:0007669"/>
    <property type="project" value="InterPro"/>
</dbReference>
<keyword evidence="5" id="KW-1185">Reference proteome</keyword>
<dbReference type="Proteomes" id="UP000566819">
    <property type="component" value="Unassembled WGS sequence"/>
</dbReference>
<accession>A0A8H4RAK6</accession>
<dbReference type="InterPro" id="IPR021765">
    <property type="entry name" value="UstYa-like"/>
</dbReference>